<gene>
    <name evidence="1" type="ORF">V1517DRAFT_333337</name>
</gene>
<organism evidence="1 2">
    <name type="scientific">Lipomyces orientalis</name>
    <dbReference type="NCBI Taxonomy" id="1233043"/>
    <lineage>
        <taxon>Eukaryota</taxon>
        <taxon>Fungi</taxon>
        <taxon>Dikarya</taxon>
        <taxon>Ascomycota</taxon>
        <taxon>Saccharomycotina</taxon>
        <taxon>Lipomycetes</taxon>
        <taxon>Lipomycetales</taxon>
        <taxon>Lipomycetaceae</taxon>
        <taxon>Lipomyces</taxon>
    </lineage>
</organism>
<accession>A0ACC3TEJ1</accession>
<evidence type="ECO:0000313" key="2">
    <source>
        <dbReference type="Proteomes" id="UP001489719"/>
    </source>
</evidence>
<sequence length="85" mass="9913">MRASLICAFWGWLVGANRITALLLFSVLFLTLIGIQLWQRENATTPPNHRRAINRGRRYLLDVHRCHYDGVYLLFAYMATSKQEC</sequence>
<dbReference type="EMBL" id="MU970215">
    <property type="protein sequence ID" value="KAK9319191.1"/>
    <property type="molecule type" value="Genomic_DNA"/>
</dbReference>
<proteinExistence type="predicted"/>
<comment type="caution">
    <text evidence="1">The sequence shown here is derived from an EMBL/GenBank/DDBJ whole genome shotgun (WGS) entry which is preliminary data.</text>
</comment>
<protein>
    <submittedName>
        <fullName evidence="1">Uncharacterized protein</fullName>
    </submittedName>
</protein>
<name>A0ACC3TEJ1_9ASCO</name>
<evidence type="ECO:0000313" key="1">
    <source>
        <dbReference type="EMBL" id="KAK9319191.1"/>
    </source>
</evidence>
<reference evidence="2" key="1">
    <citation type="journal article" date="2024" name="Front. Bioeng. Biotechnol.">
        <title>Genome-scale model development and genomic sequencing of the oleaginous clade Lipomyces.</title>
        <authorList>
            <person name="Czajka J.J."/>
            <person name="Han Y."/>
            <person name="Kim J."/>
            <person name="Mondo S.J."/>
            <person name="Hofstad B.A."/>
            <person name="Robles A."/>
            <person name="Haridas S."/>
            <person name="Riley R."/>
            <person name="LaButti K."/>
            <person name="Pangilinan J."/>
            <person name="Andreopoulos W."/>
            <person name="Lipzen A."/>
            <person name="Yan J."/>
            <person name="Wang M."/>
            <person name="Ng V."/>
            <person name="Grigoriev I.V."/>
            <person name="Spatafora J.W."/>
            <person name="Magnuson J.K."/>
            <person name="Baker S.E."/>
            <person name="Pomraning K.R."/>
        </authorList>
    </citation>
    <scope>NUCLEOTIDE SEQUENCE [LARGE SCALE GENOMIC DNA]</scope>
    <source>
        <strain evidence="2">CBS 10300</strain>
    </source>
</reference>
<dbReference type="Proteomes" id="UP001489719">
    <property type="component" value="Unassembled WGS sequence"/>
</dbReference>
<keyword evidence="2" id="KW-1185">Reference proteome</keyword>